<organism evidence="2 3">
    <name type="scientific">Orbilia ellipsospora</name>
    <dbReference type="NCBI Taxonomy" id="2528407"/>
    <lineage>
        <taxon>Eukaryota</taxon>
        <taxon>Fungi</taxon>
        <taxon>Dikarya</taxon>
        <taxon>Ascomycota</taxon>
        <taxon>Pezizomycotina</taxon>
        <taxon>Orbiliomycetes</taxon>
        <taxon>Orbiliales</taxon>
        <taxon>Orbiliaceae</taxon>
        <taxon>Orbilia</taxon>
    </lineage>
</organism>
<reference evidence="2 3" key="1">
    <citation type="submission" date="2019-10" db="EMBL/GenBank/DDBJ databases">
        <authorList>
            <person name="Palmer J.M."/>
        </authorList>
    </citation>
    <scope>NUCLEOTIDE SEQUENCE [LARGE SCALE GENOMIC DNA]</scope>
    <source>
        <strain evidence="2 3">TWF694</strain>
    </source>
</reference>
<protein>
    <recommendedName>
        <fullName evidence="4">Mitochondrial ATPase inhibitor</fullName>
    </recommendedName>
</protein>
<dbReference type="EMBL" id="JAVHJO010000005">
    <property type="protein sequence ID" value="KAK6540412.1"/>
    <property type="molecule type" value="Genomic_DNA"/>
</dbReference>
<dbReference type="Proteomes" id="UP001365542">
    <property type="component" value="Unassembled WGS sequence"/>
</dbReference>
<sequence>MSSILLATRRIAATSSRSLPRAGVTSAYYSSYSSIHENNPDRIHEHKHISLKEQKDGKGQWHEDLASDSEAFIKAERQEIKATGEEIQKLQKETNKLLEKAGLKK</sequence>
<evidence type="ECO:0000256" key="1">
    <source>
        <dbReference type="SAM" id="Coils"/>
    </source>
</evidence>
<name>A0AAV9XHJ9_9PEZI</name>
<evidence type="ECO:0000313" key="3">
    <source>
        <dbReference type="Proteomes" id="UP001365542"/>
    </source>
</evidence>
<evidence type="ECO:0008006" key="4">
    <source>
        <dbReference type="Google" id="ProtNLM"/>
    </source>
</evidence>
<keyword evidence="3" id="KW-1185">Reference proteome</keyword>
<accession>A0AAV9XHJ9</accession>
<dbReference type="AlphaFoldDB" id="A0AAV9XHJ9"/>
<evidence type="ECO:0000313" key="2">
    <source>
        <dbReference type="EMBL" id="KAK6540412.1"/>
    </source>
</evidence>
<gene>
    <name evidence="2" type="ORF">TWF694_009210</name>
</gene>
<proteinExistence type="predicted"/>
<feature type="coiled-coil region" evidence="1">
    <location>
        <begin position="73"/>
        <end position="100"/>
    </location>
</feature>
<keyword evidence="1" id="KW-0175">Coiled coil</keyword>
<comment type="caution">
    <text evidence="2">The sequence shown here is derived from an EMBL/GenBank/DDBJ whole genome shotgun (WGS) entry which is preliminary data.</text>
</comment>